<dbReference type="HOGENOM" id="CLU_068508_2_1_1"/>
<dbReference type="GO" id="GO:0004170">
    <property type="term" value="F:dUTP diphosphatase activity"/>
    <property type="evidence" value="ECO:0007669"/>
    <property type="project" value="UniProtKB-UniRule"/>
</dbReference>
<dbReference type="InterPro" id="IPR008181">
    <property type="entry name" value="dUTPase"/>
</dbReference>
<evidence type="ECO:0000259" key="6">
    <source>
        <dbReference type="Pfam" id="PF00692"/>
    </source>
</evidence>
<reference evidence="7" key="2">
    <citation type="submission" date="2015-06" db="UniProtKB">
        <authorList>
            <consortium name="EnsemblMetazoa"/>
        </authorList>
    </citation>
    <scope>IDENTIFICATION</scope>
</reference>
<keyword evidence="8" id="KW-1185">Reference proteome</keyword>
<keyword evidence="4 5" id="KW-0546">Nucleotide metabolism</keyword>
<keyword evidence="5" id="KW-0460">Magnesium</keyword>
<reference evidence="8" key="1">
    <citation type="submission" date="2011-08" db="EMBL/GenBank/DDBJ databases">
        <authorList>
            <person name="Rombauts S."/>
        </authorList>
    </citation>
    <scope>NUCLEOTIDE SEQUENCE</scope>
    <source>
        <strain evidence="8">London</strain>
    </source>
</reference>
<feature type="domain" description="dUTPase-like" evidence="6">
    <location>
        <begin position="14"/>
        <end position="129"/>
    </location>
</feature>
<organism evidence="7 8">
    <name type="scientific">Tetranychus urticae</name>
    <name type="common">Two-spotted spider mite</name>
    <dbReference type="NCBI Taxonomy" id="32264"/>
    <lineage>
        <taxon>Eukaryota</taxon>
        <taxon>Metazoa</taxon>
        <taxon>Ecdysozoa</taxon>
        <taxon>Arthropoda</taxon>
        <taxon>Chelicerata</taxon>
        <taxon>Arachnida</taxon>
        <taxon>Acari</taxon>
        <taxon>Acariformes</taxon>
        <taxon>Trombidiformes</taxon>
        <taxon>Prostigmata</taxon>
        <taxon>Eleutherengona</taxon>
        <taxon>Raphignathae</taxon>
        <taxon>Tetranychoidea</taxon>
        <taxon>Tetranychidae</taxon>
        <taxon>Tetranychus</taxon>
    </lineage>
</organism>
<protein>
    <recommendedName>
        <fullName evidence="5">Deoxyuridine 5'-triphosphate nucleotidohydrolase</fullName>
        <shortName evidence="5">dUTPase</shortName>
        <ecNumber evidence="5">3.6.1.23</ecNumber>
    </recommendedName>
    <alternativeName>
        <fullName evidence="5">dUTP pyrophosphatase</fullName>
    </alternativeName>
</protein>
<dbReference type="CDD" id="cd07557">
    <property type="entry name" value="trimeric_dUTPase"/>
    <property type="match status" value="1"/>
</dbReference>
<dbReference type="STRING" id="32264.T1KU32"/>
<keyword evidence="5" id="KW-0479">Metal-binding</keyword>
<comment type="similarity">
    <text evidence="2 5">Belongs to the dUTPase family.</text>
</comment>
<dbReference type="EMBL" id="CAEY01000548">
    <property type="status" value="NOT_ANNOTATED_CDS"/>
    <property type="molecule type" value="Genomic_DNA"/>
</dbReference>
<dbReference type="PANTHER" id="PTHR11241:SF0">
    <property type="entry name" value="DEOXYURIDINE 5'-TRIPHOSPHATE NUCLEOTIDOHYDROLASE"/>
    <property type="match status" value="1"/>
</dbReference>
<comment type="function">
    <text evidence="5">Involved in nucleotide metabolism via production of dUMP, the immediate precursor of thymidine nucleotides, and decreases the intracellular concentration of dUTP so that uracil cannot be incorporated into DNA.</text>
</comment>
<comment type="pathway">
    <text evidence="1 5">Pyrimidine metabolism; dUMP biosynthesis; dUMP from dCTP (dUTP route): step 2/2.</text>
</comment>
<evidence type="ECO:0000256" key="4">
    <source>
        <dbReference type="ARBA" id="ARBA00023080"/>
    </source>
</evidence>
<evidence type="ECO:0000256" key="1">
    <source>
        <dbReference type="ARBA" id="ARBA00005142"/>
    </source>
</evidence>
<dbReference type="EC" id="3.6.1.23" evidence="5"/>
<dbReference type="UniPathway" id="UPA00610">
    <property type="reaction ID" value="UER00666"/>
</dbReference>
<dbReference type="AlphaFoldDB" id="T1KU32"/>
<dbReference type="NCBIfam" id="TIGR00576">
    <property type="entry name" value="dut"/>
    <property type="match status" value="1"/>
</dbReference>
<evidence type="ECO:0000313" key="7">
    <source>
        <dbReference type="EnsemblMetazoa" id="tetur21g01930.1"/>
    </source>
</evidence>
<dbReference type="PANTHER" id="PTHR11241">
    <property type="entry name" value="DEOXYURIDINE 5'-TRIPHOSPHATE NUCLEOTIDOHYDROLASE"/>
    <property type="match status" value="1"/>
</dbReference>
<accession>T1KU32</accession>
<comment type="catalytic activity">
    <reaction evidence="5">
        <text>dUTP + H2O = dUMP + diphosphate + H(+)</text>
        <dbReference type="Rhea" id="RHEA:10248"/>
        <dbReference type="ChEBI" id="CHEBI:15377"/>
        <dbReference type="ChEBI" id="CHEBI:15378"/>
        <dbReference type="ChEBI" id="CHEBI:33019"/>
        <dbReference type="ChEBI" id="CHEBI:61555"/>
        <dbReference type="ChEBI" id="CHEBI:246422"/>
        <dbReference type="EC" id="3.6.1.23"/>
    </reaction>
</comment>
<evidence type="ECO:0000256" key="3">
    <source>
        <dbReference type="ARBA" id="ARBA00022801"/>
    </source>
</evidence>
<comment type="cofactor">
    <cofactor evidence="5">
        <name>Mg(2+)</name>
        <dbReference type="ChEBI" id="CHEBI:18420"/>
    </cofactor>
</comment>
<dbReference type="GO" id="GO:0006226">
    <property type="term" value="P:dUMP biosynthetic process"/>
    <property type="evidence" value="ECO:0007669"/>
    <property type="project" value="UniProtKB-UniRule"/>
</dbReference>
<sequence length="145" mass="16158">MCSTLKFVLMSSDARKPTRATNGSAGFDIYSSQNKTIPASGLSLLDTQLQIKLPPNTYGRIASRSGLTMKHSLHVGAGVIDEDYRGEIKVLMFNHGDKPYEVKKGDRIAQLIIQQILYPTLQEVTTPDDLFTTNEQKSACRRYSF</sequence>
<dbReference type="GO" id="GO:0000287">
    <property type="term" value="F:magnesium ion binding"/>
    <property type="evidence" value="ECO:0007669"/>
    <property type="project" value="UniProtKB-UniRule"/>
</dbReference>
<dbReference type="Proteomes" id="UP000015104">
    <property type="component" value="Unassembled WGS sequence"/>
</dbReference>
<dbReference type="InterPro" id="IPR036157">
    <property type="entry name" value="dUTPase-like_sf"/>
</dbReference>
<keyword evidence="3 5" id="KW-0378">Hydrolase</keyword>
<evidence type="ECO:0000313" key="8">
    <source>
        <dbReference type="Proteomes" id="UP000015104"/>
    </source>
</evidence>
<dbReference type="GO" id="GO:0046081">
    <property type="term" value="P:dUTP catabolic process"/>
    <property type="evidence" value="ECO:0007669"/>
    <property type="project" value="UniProtKB-UniRule"/>
</dbReference>
<dbReference type="InterPro" id="IPR033704">
    <property type="entry name" value="dUTPase_trimeric"/>
</dbReference>
<name>T1KU32_TETUR</name>
<dbReference type="EnsemblMetazoa" id="tetur21g01930.1">
    <property type="protein sequence ID" value="tetur21g01930.1"/>
    <property type="gene ID" value="tetur21g01930"/>
</dbReference>
<dbReference type="InterPro" id="IPR029054">
    <property type="entry name" value="dUTPase-like"/>
</dbReference>
<evidence type="ECO:0000256" key="5">
    <source>
        <dbReference type="RuleBase" id="RU367024"/>
    </source>
</evidence>
<dbReference type="NCBIfam" id="NF001862">
    <property type="entry name" value="PRK00601.1"/>
    <property type="match status" value="1"/>
</dbReference>
<dbReference type="Gene3D" id="2.70.40.10">
    <property type="match status" value="1"/>
</dbReference>
<proteinExistence type="inferred from homology"/>
<dbReference type="SUPFAM" id="SSF51283">
    <property type="entry name" value="dUTPase-like"/>
    <property type="match status" value="1"/>
</dbReference>
<evidence type="ECO:0000256" key="2">
    <source>
        <dbReference type="ARBA" id="ARBA00006581"/>
    </source>
</evidence>
<dbReference type="eggNOG" id="KOG3370">
    <property type="taxonomic scope" value="Eukaryota"/>
</dbReference>
<dbReference type="Pfam" id="PF00692">
    <property type="entry name" value="dUTPase"/>
    <property type="match status" value="1"/>
</dbReference>